<dbReference type="Proteomes" id="UP000299102">
    <property type="component" value="Unassembled WGS sequence"/>
</dbReference>
<reference evidence="1 2" key="1">
    <citation type="journal article" date="2019" name="Commun. Biol.">
        <title>The bagworm genome reveals a unique fibroin gene that provides high tensile strength.</title>
        <authorList>
            <person name="Kono N."/>
            <person name="Nakamura H."/>
            <person name="Ohtoshi R."/>
            <person name="Tomita M."/>
            <person name="Numata K."/>
            <person name="Arakawa K."/>
        </authorList>
    </citation>
    <scope>NUCLEOTIDE SEQUENCE [LARGE SCALE GENOMIC DNA]</scope>
</reference>
<dbReference type="EMBL" id="BGZK01001182">
    <property type="protein sequence ID" value="GBP73655.1"/>
    <property type="molecule type" value="Genomic_DNA"/>
</dbReference>
<organism evidence="1 2">
    <name type="scientific">Eumeta variegata</name>
    <name type="common">Bagworm moth</name>
    <name type="synonym">Eumeta japonica</name>
    <dbReference type="NCBI Taxonomy" id="151549"/>
    <lineage>
        <taxon>Eukaryota</taxon>
        <taxon>Metazoa</taxon>
        <taxon>Ecdysozoa</taxon>
        <taxon>Arthropoda</taxon>
        <taxon>Hexapoda</taxon>
        <taxon>Insecta</taxon>
        <taxon>Pterygota</taxon>
        <taxon>Neoptera</taxon>
        <taxon>Endopterygota</taxon>
        <taxon>Lepidoptera</taxon>
        <taxon>Glossata</taxon>
        <taxon>Ditrysia</taxon>
        <taxon>Tineoidea</taxon>
        <taxon>Psychidae</taxon>
        <taxon>Oiketicinae</taxon>
        <taxon>Eumeta</taxon>
    </lineage>
</organism>
<protein>
    <submittedName>
        <fullName evidence="1">Uncharacterized protein</fullName>
    </submittedName>
</protein>
<name>A0A4C1YH39_EUMVA</name>
<sequence length="124" mass="13398">MQMGARRPRGLAIDTAGLPSSSVYCEGRKGHPAPPYRVNSISGFIGLYGPDGCVRYGRSPSFASNFRSPLLNMNPNDLAASKTEDSSKTLIGTPDHLMSSRPIADLHSRTFFVTVLHVKCSTTK</sequence>
<gene>
    <name evidence="1" type="ORF">EVAR_103936_1</name>
</gene>
<evidence type="ECO:0000313" key="2">
    <source>
        <dbReference type="Proteomes" id="UP000299102"/>
    </source>
</evidence>
<accession>A0A4C1YH39</accession>
<dbReference type="AlphaFoldDB" id="A0A4C1YH39"/>
<comment type="caution">
    <text evidence="1">The sequence shown here is derived from an EMBL/GenBank/DDBJ whole genome shotgun (WGS) entry which is preliminary data.</text>
</comment>
<proteinExistence type="predicted"/>
<evidence type="ECO:0000313" key="1">
    <source>
        <dbReference type="EMBL" id="GBP73655.1"/>
    </source>
</evidence>
<keyword evidence="2" id="KW-1185">Reference proteome</keyword>